<sequence length="133" mass="15741">MINWTILGIIDKKRTAEAVIKDKNLPLAKRYEIACTYCMNDEIPMLWRKLHEKNKSHYLKARSPIYSFSIYWAYDMIMELNILDRRIGDVFLTTPNSHCFGIVYSFSTDNLPAFEYFIAKLSAEEKKSTRRIF</sequence>
<evidence type="ECO:0000313" key="1">
    <source>
        <dbReference type="EMBL" id="GFY52656.1"/>
    </source>
</evidence>
<keyword evidence="2" id="KW-1185">Reference proteome</keyword>
<protein>
    <submittedName>
        <fullName evidence="1">Uncharacterized protein</fullName>
    </submittedName>
</protein>
<dbReference type="Proteomes" id="UP000886998">
    <property type="component" value="Unassembled WGS sequence"/>
</dbReference>
<proteinExistence type="predicted"/>
<evidence type="ECO:0000313" key="2">
    <source>
        <dbReference type="Proteomes" id="UP000886998"/>
    </source>
</evidence>
<dbReference type="AlphaFoldDB" id="A0A8X6XGH2"/>
<organism evidence="1 2">
    <name type="scientific">Trichonephila inaurata madagascariensis</name>
    <dbReference type="NCBI Taxonomy" id="2747483"/>
    <lineage>
        <taxon>Eukaryota</taxon>
        <taxon>Metazoa</taxon>
        <taxon>Ecdysozoa</taxon>
        <taxon>Arthropoda</taxon>
        <taxon>Chelicerata</taxon>
        <taxon>Arachnida</taxon>
        <taxon>Araneae</taxon>
        <taxon>Araneomorphae</taxon>
        <taxon>Entelegynae</taxon>
        <taxon>Araneoidea</taxon>
        <taxon>Nephilidae</taxon>
        <taxon>Trichonephila</taxon>
        <taxon>Trichonephila inaurata</taxon>
    </lineage>
</organism>
<comment type="caution">
    <text evidence="1">The sequence shown here is derived from an EMBL/GenBank/DDBJ whole genome shotgun (WGS) entry which is preliminary data.</text>
</comment>
<accession>A0A8X6XGH2</accession>
<name>A0A8X6XGH2_9ARAC</name>
<dbReference type="EMBL" id="BMAV01008798">
    <property type="protein sequence ID" value="GFY52656.1"/>
    <property type="molecule type" value="Genomic_DNA"/>
</dbReference>
<gene>
    <name evidence="1" type="ORF">TNIN_477791</name>
</gene>
<dbReference type="OrthoDB" id="6427463at2759"/>
<reference evidence="1" key="1">
    <citation type="submission" date="2020-08" db="EMBL/GenBank/DDBJ databases">
        <title>Multicomponent nature underlies the extraordinary mechanical properties of spider dragline silk.</title>
        <authorList>
            <person name="Kono N."/>
            <person name="Nakamura H."/>
            <person name="Mori M."/>
            <person name="Yoshida Y."/>
            <person name="Ohtoshi R."/>
            <person name="Malay A.D."/>
            <person name="Moran D.A.P."/>
            <person name="Tomita M."/>
            <person name="Numata K."/>
            <person name="Arakawa K."/>
        </authorList>
    </citation>
    <scope>NUCLEOTIDE SEQUENCE</scope>
</reference>